<feature type="compositionally biased region" description="Basic and acidic residues" evidence="6">
    <location>
        <begin position="87"/>
        <end position="103"/>
    </location>
</feature>
<evidence type="ECO:0000256" key="4">
    <source>
        <dbReference type="ARBA" id="ARBA00022946"/>
    </source>
</evidence>
<evidence type="ECO:0000256" key="3">
    <source>
        <dbReference type="ARBA" id="ARBA00022640"/>
    </source>
</evidence>
<keyword evidence="3" id="KW-0934">Plastid</keyword>
<keyword evidence="8" id="KW-1185">Reference proteome</keyword>
<comment type="subcellular location">
    <subcellularLocation>
        <location evidence="1">Plastid</location>
        <location evidence="1">Chloroplast stroma</location>
    </subcellularLocation>
</comment>
<dbReference type="GO" id="GO:2000904">
    <property type="term" value="P:regulation of starch metabolic process"/>
    <property type="evidence" value="ECO:0007669"/>
    <property type="project" value="TreeGrafter"/>
</dbReference>
<comment type="similarity">
    <text evidence="5">Belongs to the ESV1 family.</text>
</comment>
<dbReference type="RefSeq" id="XP_003061263.1">
    <property type="nucleotide sequence ID" value="XM_003061217.1"/>
</dbReference>
<dbReference type="AlphaFoldDB" id="C1MZQ9"/>
<evidence type="ECO:0000256" key="1">
    <source>
        <dbReference type="ARBA" id="ARBA00004470"/>
    </source>
</evidence>
<evidence type="ECO:0000313" key="8">
    <source>
        <dbReference type="Proteomes" id="UP000001876"/>
    </source>
</evidence>
<dbReference type="EMBL" id="GG663743">
    <property type="protein sequence ID" value="EEH54913.1"/>
    <property type="molecule type" value="Genomic_DNA"/>
</dbReference>
<feature type="non-terminal residue" evidence="7">
    <location>
        <position position="1"/>
    </location>
</feature>
<dbReference type="Proteomes" id="UP000001876">
    <property type="component" value="Unassembled WGS sequence"/>
</dbReference>
<organism evidence="8">
    <name type="scientific">Micromonas pusilla (strain CCMP1545)</name>
    <name type="common">Picoplanktonic green alga</name>
    <dbReference type="NCBI Taxonomy" id="564608"/>
    <lineage>
        <taxon>Eukaryota</taxon>
        <taxon>Viridiplantae</taxon>
        <taxon>Chlorophyta</taxon>
        <taxon>Mamiellophyceae</taxon>
        <taxon>Mamiellales</taxon>
        <taxon>Mamiellaceae</taxon>
        <taxon>Micromonas</taxon>
    </lineage>
</organism>
<reference evidence="7 8" key="1">
    <citation type="journal article" date="2009" name="Science">
        <title>Green evolution and dynamic adaptations revealed by genomes of the marine picoeukaryotes Micromonas.</title>
        <authorList>
            <person name="Worden A.Z."/>
            <person name="Lee J.H."/>
            <person name="Mock T."/>
            <person name="Rouze P."/>
            <person name="Simmons M.P."/>
            <person name="Aerts A.L."/>
            <person name="Allen A.E."/>
            <person name="Cuvelier M.L."/>
            <person name="Derelle E."/>
            <person name="Everett M.V."/>
            <person name="Foulon E."/>
            <person name="Grimwood J."/>
            <person name="Gundlach H."/>
            <person name="Henrissat B."/>
            <person name="Napoli C."/>
            <person name="McDonald S.M."/>
            <person name="Parker M.S."/>
            <person name="Rombauts S."/>
            <person name="Salamov A."/>
            <person name="Von Dassow P."/>
            <person name="Badger J.H."/>
            <person name="Coutinho P.M."/>
            <person name="Demir E."/>
            <person name="Dubchak I."/>
            <person name="Gentemann C."/>
            <person name="Eikrem W."/>
            <person name="Gready J.E."/>
            <person name="John U."/>
            <person name="Lanier W."/>
            <person name="Lindquist E.A."/>
            <person name="Lucas S."/>
            <person name="Mayer K.F."/>
            <person name="Moreau H."/>
            <person name="Not F."/>
            <person name="Otillar R."/>
            <person name="Panaud O."/>
            <person name="Pangilinan J."/>
            <person name="Paulsen I."/>
            <person name="Piegu B."/>
            <person name="Poliakov A."/>
            <person name="Robbens S."/>
            <person name="Schmutz J."/>
            <person name="Toulza E."/>
            <person name="Wyss T."/>
            <person name="Zelensky A."/>
            <person name="Zhou K."/>
            <person name="Armbrust E.V."/>
            <person name="Bhattacharya D."/>
            <person name="Goodenough U.W."/>
            <person name="Van de Peer Y."/>
            <person name="Grigoriev I.V."/>
        </authorList>
    </citation>
    <scope>NUCLEOTIDE SEQUENCE [LARGE SCALE GENOMIC DNA]</scope>
    <source>
        <strain evidence="7 8">CCMP1545</strain>
    </source>
</reference>
<evidence type="ECO:0000256" key="6">
    <source>
        <dbReference type="SAM" id="MobiDB-lite"/>
    </source>
</evidence>
<dbReference type="OMA" id="TRMGGQC"/>
<protein>
    <submittedName>
        <fullName evidence="7">Predicted protein</fullName>
    </submittedName>
</protein>
<dbReference type="OrthoDB" id="343842at2759"/>
<dbReference type="PANTHER" id="PTHR34113:SF3">
    <property type="entry name" value="PROTEIN EARLY STARVATION 1, CHLOROPLASTIC"/>
    <property type="match status" value="1"/>
</dbReference>
<feature type="compositionally biased region" description="Low complexity" evidence="6">
    <location>
        <begin position="59"/>
        <end position="76"/>
    </location>
</feature>
<feature type="compositionally biased region" description="Low complexity" evidence="6">
    <location>
        <begin position="22"/>
        <end position="43"/>
    </location>
</feature>
<feature type="compositionally biased region" description="Basic residues" evidence="6">
    <location>
        <begin position="44"/>
        <end position="58"/>
    </location>
</feature>
<name>C1MZQ9_MICPC</name>
<evidence type="ECO:0000313" key="7">
    <source>
        <dbReference type="EMBL" id="EEH54913.1"/>
    </source>
</evidence>
<dbReference type="GO" id="GO:0043036">
    <property type="term" value="C:starch grain"/>
    <property type="evidence" value="ECO:0007669"/>
    <property type="project" value="TreeGrafter"/>
</dbReference>
<dbReference type="PANTHER" id="PTHR34113">
    <property type="entry name" value="INACTIVE PURPLE ACID PHOSPHATASE-LIKE PROTEIN"/>
    <property type="match status" value="1"/>
</dbReference>
<dbReference type="GO" id="GO:0009570">
    <property type="term" value="C:chloroplast stroma"/>
    <property type="evidence" value="ECO:0007669"/>
    <property type="project" value="UniProtKB-SubCell"/>
</dbReference>
<evidence type="ECO:0000256" key="5">
    <source>
        <dbReference type="ARBA" id="ARBA00038237"/>
    </source>
</evidence>
<dbReference type="InterPro" id="IPR052495">
    <property type="entry name" value="Alpha-glucan_binding_chloro"/>
</dbReference>
<feature type="region of interest" description="Disordered" evidence="6">
    <location>
        <begin position="1"/>
        <end position="107"/>
    </location>
</feature>
<dbReference type="eggNOG" id="ENOG502QU89">
    <property type="taxonomic scope" value="Eukaryota"/>
</dbReference>
<dbReference type="KEGG" id="mpp:MICPUCDRAFT_35026"/>
<accession>C1MZQ9</accession>
<keyword evidence="2" id="KW-0150">Chloroplast</keyword>
<proteinExistence type="inferred from homology"/>
<dbReference type="STRING" id="564608.C1MZQ9"/>
<gene>
    <name evidence="7" type="ORF">MICPUCDRAFT_35026</name>
</gene>
<dbReference type="GO" id="GO:2001070">
    <property type="term" value="F:starch binding"/>
    <property type="evidence" value="ECO:0007669"/>
    <property type="project" value="TreeGrafter"/>
</dbReference>
<keyword evidence="4" id="KW-0809">Transit peptide</keyword>
<sequence length="391" mass="44369">SPAPRARSSRRASRVPPPPPSRLSDATPAAASRTAPLALATARTRPRALSRARRRARARVSPSTRARTPRARTSAPHVASAGPLEARLARPGDLKKSPPRRDTGIAPEQEVGIDLDGDHANGVDADGNAVFRKSGVDVGDHGYRCRWTIQGRSAQDASWETRETHWEKCDASGFKELGAEKSGFNEDGDTWWETWKEVYRVERDDRDDDSGPIRAEFIERSADKWARDKTNHEWHEKWWEQYSPSGYVERQVEKSGLHGAQAWWEKWGEQHGADGGETRKWTDKWAQNGAGTRWGDKWEERFSADCISGDKKGETWRVAASGERWSRTWGETIDSSGEVRKYGESTTGETWDKTETLEKFYYDRTPEYSWDDIKNISKRLLSIETPDEKDE</sequence>
<evidence type="ECO:0000256" key="2">
    <source>
        <dbReference type="ARBA" id="ARBA00022528"/>
    </source>
</evidence>
<dbReference type="GO" id="GO:0005982">
    <property type="term" value="P:starch metabolic process"/>
    <property type="evidence" value="ECO:0007669"/>
    <property type="project" value="TreeGrafter"/>
</dbReference>
<dbReference type="GeneID" id="9686435"/>